<keyword evidence="3" id="KW-1185">Reference proteome</keyword>
<protein>
    <submittedName>
        <fullName evidence="2">Uncharacterized protein</fullName>
    </submittedName>
</protein>
<dbReference type="EMBL" id="SMOL01000695">
    <property type="protein sequence ID" value="KAB2602897.1"/>
    <property type="molecule type" value="Genomic_DNA"/>
</dbReference>
<comment type="caution">
    <text evidence="2">The sequence shown here is derived from an EMBL/GenBank/DDBJ whole genome shotgun (WGS) entry which is preliminary data.</text>
</comment>
<sequence length="193" mass="21606">MSHLISSHRSVMSASPLPPPPATTNATAPPQLDPTPLPQVDLFSPQVAQVSVHQRLRWLFPLARGILIGGPARANMTLASTSEVDDLQSVKKNTWGPCRQLKTTKITRVTNDRITIGYDEQHRAALTLDQHSALVHDVGHIKVKAKVCNYLSSNYNFDNINASMATYLIKLLTDRYKQWKSDLHKHFKVFDCL</sequence>
<evidence type="ECO:0000313" key="3">
    <source>
        <dbReference type="Proteomes" id="UP000327157"/>
    </source>
</evidence>
<name>A0A5N5FIY3_9ROSA</name>
<feature type="region of interest" description="Disordered" evidence="1">
    <location>
        <begin position="1"/>
        <end position="39"/>
    </location>
</feature>
<feature type="compositionally biased region" description="Polar residues" evidence="1">
    <location>
        <begin position="1"/>
        <end position="13"/>
    </location>
</feature>
<reference evidence="3" key="2">
    <citation type="submission" date="2019-10" db="EMBL/GenBank/DDBJ databases">
        <title>A de novo genome assembly of a pear dwarfing rootstock.</title>
        <authorList>
            <person name="Wang F."/>
            <person name="Wang J."/>
            <person name="Li S."/>
            <person name="Zhang Y."/>
            <person name="Fang M."/>
            <person name="Ma L."/>
            <person name="Zhao Y."/>
            <person name="Jiang S."/>
        </authorList>
    </citation>
    <scope>NUCLEOTIDE SEQUENCE [LARGE SCALE GENOMIC DNA]</scope>
</reference>
<gene>
    <name evidence="2" type="ORF">D8674_003902</name>
</gene>
<evidence type="ECO:0000313" key="2">
    <source>
        <dbReference type="EMBL" id="KAB2602897.1"/>
    </source>
</evidence>
<dbReference type="AlphaFoldDB" id="A0A5N5FIY3"/>
<accession>A0A5N5FIY3</accession>
<dbReference type="Proteomes" id="UP000327157">
    <property type="component" value="Chromosome 10"/>
</dbReference>
<reference evidence="2 3" key="3">
    <citation type="submission" date="2019-11" db="EMBL/GenBank/DDBJ databases">
        <title>A de novo genome assembly of a pear dwarfing rootstock.</title>
        <authorList>
            <person name="Wang F."/>
            <person name="Wang J."/>
            <person name="Li S."/>
            <person name="Zhang Y."/>
            <person name="Fang M."/>
            <person name="Ma L."/>
            <person name="Zhao Y."/>
            <person name="Jiang S."/>
        </authorList>
    </citation>
    <scope>NUCLEOTIDE SEQUENCE [LARGE SCALE GENOMIC DNA]</scope>
    <source>
        <strain evidence="2">S2</strain>
        <tissue evidence="2">Leaf</tissue>
    </source>
</reference>
<reference evidence="2 3" key="1">
    <citation type="submission" date="2019-09" db="EMBL/GenBank/DDBJ databases">
        <authorList>
            <person name="Ou C."/>
        </authorList>
    </citation>
    <scope>NUCLEOTIDE SEQUENCE [LARGE SCALE GENOMIC DNA]</scope>
    <source>
        <strain evidence="2">S2</strain>
        <tissue evidence="2">Leaf</tissue>
    </source>
</reference>
<dbReference type="OrthoDB" id="1665692at2759"/>
<evidence type="ECO:0000256" key="1">
    <source>
        <dbReference type="SAM" id="MobiDB-lite"/>
    </source>
</evidence>
<organism evidence="2 3">
    <name type="scientific">Pyrus ussuriensis x Pyrus communis</name>
    <dbReference type="NCBI Taxonomy" id="2448454"/>
    <lineage>
        <taxon>Eukaryota</taxon>
        <taxon>Viridiplantae</taxon>
        <taxon>Streptophyta</taxon>
        <taxon>Embryophyta</taxon>
        <taxon>Tracheophyta</taxon>
        <taxon>Spermatophyta</taxon>
        <taxon>Magnoliopsida</taxon>
        <taxon>eudicotyledons</taxon>
        <taxon>Gunneridae</taxon>
        <taxon>Pentapetalae</taxon>
        <taxon>rosids</taxon>
        <taxon>fabids</taxon>
        <taxon>Rosales</taxon>
        <taxon>Rosaceae</taxon>
        <taxon>Amygdaloideae</taxon>
        <taxon>Maleae</taxon>
        <taxon>Pyrus</taxon>
    </lineage>
</organism>
<proteinExistence type="predicted"/>